<dbReference type="InterPro" id="IPR036397">
    <property type="entry name" value="RNaseH_sf"/>
</dbReference>
<feature type="domain" description="RNase H type-2" evidence="14">
    <location>
        <begin position="13"/>
        <end position="218"/>
    </location>
</feature>
<evidence type="ECO:0000256" key="3">
    <source>
        <dbReference type="ARBA" id="ARBA00001946"/>
    </source>
</evidence>
<protein>
    <recommendedName>
        <fullName evidence="7">Ribonuclease HII</fullName>
        <ecNumber evidence="6">3.1.26.4</ecNumber>
    </recommendedName>
</protein>
<evidence type="ECO:0000256" key="4">
    <source>
        <dbReference type="ARBA" id="ARBA00004496"/>
    </source>
</evidence>
<dbReference type="GO" id="GO:0005737">
    <property type="term" value="C:cytoplasm"/>
    <property type="evidence" value="ECO:0007669"/>
    <property type="project" value="UniProtKB-SubCell"/>
</dbReference>
<keyword evidence="10" id="KW-0479">Metal-binding</keyword>
<evidence type="ECO:0000256" key="9">
    <source>
        <dbReference type="ARBA" id="ARBA00022722"/>
    </source>
</evidence>
<dbReference type="GO" id="GO:0004523">
    <property type="term" value="F:RNA-DNA hybrid ribonuclease activity"/>
    <property type="evidence" value="ECO:0007669"/>
    <property type="project" value="UniProtKB-EC"/>
</dbReference>
<evidence type="ECO:0000259" key="14">
    <source>
        <dbReference type="PROSITE" id="PS51975"/>
    </source>
</evidence>
<dbReference type="GO" id="GO:0006298">
    <property type="term" value="P:mismatch repair"/>
    <property type="evidence" value="ECO:0007669"/>
    <property type="project" value="TreeGrafter"/>
</dbReference>
<reference evidence="15" key="1">
    <citation type="journal article" date="2020" name="Nature">
        <title>Giant virus diversity and host interactions through global metagenomics.</title>
        <authorList>
            <person name="Schulz F."/>
            <person name="Roux S."/>
            <person name="Paez-Espino D."/>
            <person name="Jungbluth S."/>
            <person name="Walsh D.A."/>
            <person name="Denef V.J."/>
            <person name="McMahon K.D."/>
            <person name="Konstantinidis K.T."/>
            <person name="Eloe-Fadrosh E.A."/>
            <person name="Kyrpides N.C."/>
            <person name="Woyke T."/>
        </authorList>
    </citation>
    <scope>NUCLEOTIDE SEQUENCE</scope>
    <source>
        <strain evidence="15">GVMAG-M-3300023184-62</strain>
    </source>
</reference>
<dbReference type="PROSITE" id="PS51975">
    <property type="entry name" value="RNASE_H_2"/>
    <property type="match status" value="1"/>
</dbReference>
<keyword evidence="8" id="KW-0963">Cytoplasm</keyword>
<evidence type="ECO:0000256" key="8">
    <source>
        <dbReference type="ARBA" id="ARBA00022490"/>
    </source>
</evidence>
<evidence type="ECO:0000256" key="11">
    <source>
        <dbReference type="ARBA" id="ARBA00022759"/>
    </source>
</evidence>
<evidence type="ECO:0000256" key="6">
    <source>
        <dbReference type="ARBA" id="ARBA00012180"/>
    </source>
</evidence>
<evidence type="ECO:0000256" key="13">
    <source>
        <dbReference type="ARBA" id="ARBA00023211"/>
    </source>
</evidence>
<accession>A0A6C0IA71</accession>
<evidence type="ECO:0000256" key="10">
    <source>
        <dbReference type="ARBA" id="ARBA00022723"/>
    </source>
</evidence>
<sequence length="225" mass="24704">MALKLRFSTTDTKLEVGVDEAGRGCFWGPLVAGAVIWPYEDDFTEEHRELLPKIKDSKLIRPKPRKLIAEQIQQLAIDSAVGYVSAQEIDTIGMTAANQAAFQRAVGSLNTPVERILIDGILPLGSVVDGAEVETIIDGDALYTSIAAASIVAKVAHDKYIEGWCAGHEMEAERYNLMSCMGYGTLKHRTAIKEYGLLEDHRRLFLKNTLPGVAKLKSSCLIQDD</sequence>
<dbReference type="CDD" id="cd07182">
    <property type="entry name" value="RNase_HII_bacteria_HII_like"/>
    <property type="match status" value="1"/>
</dbReference>
<comment type="catalytic activity">
    <reaction evidence="1">
        <text>Endonucleolytic cleavage to 5'-phosphomonoester.</text>
        <dbReference type="EC" id="3.1.26.4"/>
    </reaction>
</comment>
<dbReference type="GO" id="GO:0003723">
    <property type="term" value="F:RNA binding"/>
    <property type="evidence" value="ECO:0007669"/>
    <property type="project" value="InterPro"/>
</dbReference>
<evidence type="ECO:0000256" key="7">
    <source>
        <dbReference type="ARBA" id="ARBA00019179"/>
    </source>
</evidence>
<evidence type="ECO:0000313" key="15">
    <source>
        <dbReference type="EMBL" id="QHT89928.1"/>
    </source>
</evidence>
<keyword evidence="12" id="KW-0378">Hydrolase</keyword>
<organism evidence="15">
    <name type="scientific">viral metagenome</name>
    <dbReference type="NCBI Taxonomy" id="1070528"/>
    <lineage>
        <taxon>unclassified sequences</taxon>
        <taxon>metagenomes</taxon>
        <taxon>organismal metagenomes</taxon>
    </lineage>
</organism>
<dbReference type="InterPro" id="IPR024567">
    <property type="entry name" value="RNase_HII/HIII_dom"/>
</dbReference>
<comment type="similarity">
    <text evidence="5">Belongs to the RNase HII family.</text>
</comment>
<dbReference type="InterPro" id="IPR001352">
    <property type="entry name" value="RNase_HII/HIII"/>
</dbReference>
<dbReference type="SUPFAM" id="SSF53098">
    <property type="entry name" value="Ribonuclease H-like"/>
    <property type="match status" value="1"/>
</dbReference>
<dbReference type="InterPro" id="IPR012337">
    <property type="entry name" value="RNaseH-like_sf"/>
</dbReference>
<dbReference type="Pfam" id="PF01351">
    <property type="entry name" value="RNase_HII"/>
    <property type="match status" value="1"/>
</dbReference>
<dbReference type="Gene3D" id="3.30.420.10">
    <property type="entry name" value="Ribonuclease H-like superfamily/Ribonuclease H"/>
    <property type="match status" value="1"/>
</dbReference>
<dbReference type="PANTHER" id="PTHR10954:SF18">
    <property type="entry name" value="RIBONUCLEASE HII"/>
    <property type="match status" value="1"/>
</dbReference>
<proteinExistence type="inferred from homology"/>
<comment type="subcellular location">
    <subcellularLocation>
        <location evidence="4">Cytoplasm</location>
    </subcellularLocation>
</comment>
<comment type="cofactor">
    <cofactor evidence="2">
        <name>Mn(2+)</name>
        <dbReference type="ChEBI" id="CHEBI:29035"/>
    </cofactor>
</comment>
<dbReference type="EMBL" id="MN740152">
    <property type="protein sequence ID" value="QHT89928.1"/>
    <property type="molecule type" value="Genomic_DNA"/>
</dbReference>
<keyword evidence="9" id="KW-0540">Nuclease</keyword>
<dbReference type="GO" id="GO:0043137">
    <property type="term" value="P:DNA replication, removal of RNA primer"/>
    <property type="evidence" value="ECO:0007669"/>
    <property type="project" value="TreeGrafter"/>
</dbReference>
<dbReference type="GO" id="GO:0032299">
    <property type="term" value="C:ribonuclease H2 complex"/>
    <property type="evidence" value="ECO:0007669"/>
    <property type="project" value="TreeGrafter"/>
</dbReference>
<keyword evidence="13" id="KW-0464">Manganese</keyword>
<dbReference type="GO" id="GO:0046872">
    <property type="term" value="F:metal ion binding"/>
    <property type="evidence" value="ECO:0007669"/>
    <property type="project" value="UniProtKB-KW"/>
</dbReference>
<evidence type="ECO:0000256" key="12">
    <source>
        <dbReference type="ARBA" id="ARBA00022801"/>
    </source>
</evidence>
<evidence type="ECO:0000256" key="2">
    <source>
        <dbReference type="ARBA" id="ARBA00001936"/>
    </source>
</evidence>
<evidence type="ECO:0000256" key="5">
    <source>
        <dbReference type="ARBA" id="ARBA00007383"/>
    </source>
</evidence>
<name>A0A6C0IA71_9ZZZZ</name>
<keyword evidence="11" id="KW-0255">Endonuclease</keyword>
<dbReference type="PANTHER" id="PTHR10954">
    <property type="entry name" value="RIBONUCLEASE H2 SUBUNIT A"/>
    <property type="match status" value="1"/>
</dbReference>
<dbReference type="AlphaFoldDB" id="A0A6C0IA71"/>
<dbReference type="InterPro" id="IPR022898">
    <property type="entry name" value="RNase_HII"/>
</dbReference>
<evidence type="ECO:0000256" key="1">
    <source>
        <dbReference type="ARBA" id="ARBA00000077"/>
    </source>
</evidence>
<comment type="cofactor">
    <cofactor evidence="3">
        <name>Mg(2+)</name>
        <dbReference type="ChEBI" id="CHEBI:18420"/>
    </cofactor>
</comment>
<dbReference type="EC" id="3.1.26.4" evidence="6"/>